<dbReference type="InterPro" id="IPR013341">
    <property type="entry name" value="Mandelate_racemase_N_dom"/>
</dbReference>
<reference evidence="4 5" key="1">
    <citation type="submission" date="2021-06" db="EMBL/GenBank/DDBJ databases">
        <authorList>
            <person name="Lee D.H."/>
        </authorList>
    </citation>
    <scope>NUCLEOTIDE SEQUENCE [LARGE SCALE GENOMIC DNA]</scope>
    <source>
        <strain evidence="4 5">MMS21-HV4-11</strain>
    </source>
</reference>
<name>A0ABS6IVU6_9HYPH</name>
<evidence type="ECO:0000313" key="5">
    <source>
        <dbReference type="Proteomes" id="UP000727907"/>
    </source>
</evidence>
<dbReference type="RefSeq" id="WP_216967075.1">
    <property type="nucleotide sequence ID" value="NZ_JAHOPB010000004.1"/>
</dbReference>
<dbReference type="Pfam" id="PF02746">
    <property type="entry name" value="MR_MLE_N"/>
    <property type="match status" value="1"/>
</dbReference>
<evidence type="ECO:0000256" key="1">
    <source>
        <dbReference type="ARBA" id="ARBA00023239"/>
    </source>
</evidence>
<feature type="domain" description="Enolase C-terminal" evidence="3">
    <location>
        <begin position="151"/>
        <end position="354"/>
    </location>
</feature>
<sequence>MIIDRIEPIALRIPALKRPANVPSPLASDVMCLTLCRVTTRDGLMGYGECLSLRPPMQNALFATIRDAIAPHYLGKPVDQKEALNLSARRRFASFGRAGTVMNALAAVDIALWDIAGKASGQSVSAMLGGARRKQVPVMASLDKYDHADRVRQRVEQALATGVASVKVHEARLEVIEEARRAIPAATPYVADSNNAHTLADIRRDAKRWAALGLLWFEDPFWPPEDLLECPALPGIVIGMGADFGSAEQMAVYSKTPAIGVLQPDVCMLGGLSEAKRTLAMLAEAKKTAAPHTPFVGPAALASLHMLAVTEEEGYFATVEADDSMDLYGTGLTRWKKSLDVPTGPGLGFDPDADFLRHHLYAAGS</sequence>
<evidence type="ECO:0000259" key="3">
    <source>
        <dbReference type="Pfam" id="PF13378"/>
    </source>
</evidence>
<dbReference type="EMBL" id="JAHOPB010000004">
    <property type="protein sequence ID" value="MBU8877323.1"/>
    <property type="molecule type" value="Genomic_DNA"/>
</dbReference>
<accession>A0ABS6IVU6</accession>
<dbReference type="Proteomes" id="UP000727907">
    <property type="component" value="Unassembled WGS sequence"/>
</dbReference>
<feature type="domain" description="Mandelate racemase/muconate lactonizing enzyme N-terminal" evidence="2">
    <location>
        <begin position="33"/>
        <end position="129"/>
    </location>
</feature>
<protein>
    <submittedName>
        <fullName evidence="4">Mandelate racemase/muconate lactonizing enzyme family protein</fullName>
    </submittedName>
</protein>
<dbReference type="InterPro" id="IPR029065">
    <property type="entry name" value="Enolase_C-like"/>
</dbReference>
<gene>
    <name evidence="4" type="ORF">KQ910_26385</name>
</gene>
<evidence type="ECO:0000259" key="2">
    <source>
        <dbReference type="Pfam" id="PF02746"/>
    </source>
</evidence>
<dbReference type="CDD" id="cd03316">
    <property type="entry name" value="MR_like"/>
    <property type="match status" value="1"/>
</dbReference>
<dbReference type="Pfam" id="PF13378">
    <property type="entry name" value="MR_MLE_C"/>
    <property type="match status" value="1"/>
</dbReference>
<dbReference type="PANTHER" id="PTHR48080">
    <property type="entry name" value="D-GALACTONATE DEHYDRATASE-RELATED"/>
    <property type="match status" value="1"/>
</dbReference>
<dbReference type="PANTHER" id="PTHR48080:SF2">
    <property type="entry name" value="D-GALACTONATE DEHYDRATASE"/>
    <property type="match status" value="1"/>
</dbReference>
<proteinExistence type="predicted"/>
<comment type="caution">
    <text evidence="4">The sequence shown here is derived from an EMBL/GenBank/DDBJ whole genome shotgun (WGS) entry which is preliminary data.</text>
</comment>
<organism evidence="4 5">
    <name type="scientific">Reyranella humidisoli</name>
    <dbReference type="NCBI Taxonomy" id="2849149"/>
    <lineage>
        <taxon>Bacteria</taxon>
        <taxon>Pseudomonadati</taxon>
        <taxon>Pseudomonadota</taxon>
        <taxon>Alphaproteobacteria</taxon>
        <taxon>Hyphomicrobiales</taxon>
        <taxon>Reyranellaceae</taxon>
        <taxon>Reyranella</taxon>
    </lineage>
</organism>
<keyword evidence="1" id="KW-0456">Lyase</keyword>
<dbReference type="InterPro" id="IPR034593">
    <property type="entry name" value="DgoD-like"/>
</dbReference>
<evidence type="ECO:0000313" key="4">
    <source>
        <dbReference type="EMBL" id="MBU8877323.1"/>
    </source>
</evidence>
<keyword evidence="5" id="KW-1185">Reference proteome</keyword>